<evidence type="ECO:0000256" key="1">
    <source>
        <dbReference type="SAM" id="MobiDB-lite"/>
    </source>
</evidence>
<dbReference type="AlphaFoldDB" id="A0A061RBT5"/>
<accession>A0A061RBT5</accession>
<evidence type="ECO:0000313" key="2">
    <source>
        <dbReference type="EMBL" id="JAC69438.1"/>
    </source>
</evidence>
<sequence length="115" mass="12436">MSKSYQGGPQPASGYPGVQPYPGIPVRTLNTIQPRPGEVIVRYAIVEPRAGCCECEDLTVTGWVATGCLAVFFWPAMFLPCCIPGCHEKYQIPIYGDPRELPQGYVPPPSGAPKV</sequence>
<dbReference type="EMBL" id="GBEZ01016847">
    <property type="protein sequence ID" value="JAC69438.1"/>
    <property type="molecule type" value="Transcribed_RNA"/>
</dbReference>
<protein>
    <recommendedName>
        <fullName evidence="3">LITAF domain-containing protein</fullName>
    </recommendedName>
</protein>
<name>A0A061RBT5_9CHLO</name>
<reference evidence="2" key="1">
    <citation type="submission" date="2014-05" db="EMBL/GenBank/DDBJ databases">
        <title>The transcriptome of the halophilic microalga Tetraselmis sp. GSL018 isolated from the Great Salt Lake, Utah.</title>
        <authorList>
            <person name="Jinkerson R.E."/>
            <person name="D'Adamo S."/>
            <person name="Posewitz M.C."/>
        </authorList>
    </citation>
    <scope>NUCLEOTIDE SEQUENCE</scope>
    <source>
        <strain evidence="2">GSL018</strain>
    </source>
</reference>
<proteinExistence type="predicted"/>
<feature type="region of interest" description="Disordered" evidence="1">
    <location>
        <begin position="1"/>
        <end position="20"/>
    </location>
</feature>
<gene>
    <name evidence="2" type="ORF">TSPGSL018_6369</name>
</gene>
<evidence type="ECO:0008006" key="3">
    <source>
        <dbReference type="Google" id="ProtNLM"/>
    </source>
</evidence>
<organism evidence="2">
    <name type="scientific">Tetraselmis sp. GSL018</name>
    <dbReference type="NCBI Taxonomy" id="582737"/>
    <lineage>
        <taxon>Eukaryota</taxon>
        <taxon>Viridiplantae</taxon>
        <taxon>Chlorophyta</taxon>
        <taxon>core chlorophytes</taxon>
        <taxon>Chlorodendrophyceae</taxon>
        <taxon>Chlorodendrales</taxon>
        <taxon>Chlorodendraceae</taxon>
        <taxon>Tetraselmis</taxon>
    </lineage>
</organism>